<keyword evidence="3" id="KW-1185">Reference proteome</keyword>
<dbReference type="InterPro" id="IPR029058">
    <property type="entry name" value="AB_hydrolase_fold"/>
</dbReference>
<name>A0A9W8JY39_9AGAR</name>
<dbReference type="AlphaFoldDB" id="A0A9W8JY39"/>
<dbReference type="Proteomes" id="UP001148786">
    <property type="component" value="Unassembled WGS sequence"/>
</dbReference>
<feature type="region of interest" description="Disordered" evidence="1">
    <location>
        <begin position="48"/>
        <end position="67"/>
    </location>
</feature>
<proteinExistence type="predicted"/>
<dbReference type="EMBL" id="JANKHO010000788">
    <property type="protein sequence ID" value="KAJ3506250.1"/>
    <property type="molecule type" value="Genomic_DNA"/>
</dbReference>
<reference evidence="2" key="1">
    <citation type="submission" date="2022-07" db="EMBL/GenBank/DDBJ databases">
        <title>Genome Sequence of Agrocybe chaxingu.</title>
        <authorList>
            <person name="Buettner E."/>
        </authorList>
    </citation>
    <scope>NUCLEOTIDE SEQUENCE</scope>
    <source>
        <strain evidence="2">MP-N11</strain>
    </source>
</reference>
<evidence type="ECO:0000256" key="1">
    <source>
        <dbReference type="SAM" id="MobiDB-lite"/>
    </source>
</evidence>
<protein>
    <submittedName>
        <fullName evidence="2">Uncharacterized protein</fullName>
    </submittedName>
</protein>
<evidence type="ECO:0000313" key="3">
    <source>
        <dbReference type="Proteomes" id="UP001148786"/>
    </source>
</evidence>
<feature type="region of interest" description="Disordered" evidence="1">
    <location>
        <begin position="1"/>
        <end position="26"/>
    </location>
</feature>
<dbReference type="OrthoDB" id="94039at2759"/>
<dbReference type="SUPFAM" id="SSF53474">
    <property type="entry name" value="alpha/beta-Hydrolases"/>
    <property type="match status" value="1"/>
</dbReference>
<dbReference type="Gene3D" id="3.40.50.1820">
    <property type="entry name" value="alpha/beta hydrolase"/>
    <property type="match status" value="1"/>
</dbReference>
<accession>A0A9W8JY39</accession>
<gene>
    <name evidence="2" type="ORF">NLJ89_g6975</name>
</gene>
<sequence length="415" mass="46811">MRNRTHTTERHPLFGKSLPALPSPPRKPVFDAPDTLSTHILPAAYLRTTRLVPEPPSPPPNASKEERKRILAEAQRQLTALRTSKVTEGYPSLLWNCVNRYVKNGLNESNRTGITLFFAHANGFPKEFGNLPLTFCWLHPPRVLSTRCGAGNLFNMGMQLYLTRAHGVWDLDHISIQLTVHRLQTFYRPICLAFLTRKRTDEPRMGTRTEIMLLWGIVTADVSPAHLYPTLFSALILLDPVIAKPFEHEPKGATAALNRRESWPPREEALPSFKQNPFFQVWDPAVIDVYVDCGTYPTKDASDKQIAKLKVSSMQEAVVFSEAHTQNEVFQRMVTLDERIPLRWVMPGRPGAPEIGGPWSVEVPGVVRPANSSNCRIKGAGHLIPQEAPQDLAQELSRYLLYLFSTLTPYQKANL</sequence>
<comment type="caution">
    <text evidence="2">The sequence shown here is derived from an EMBL/GenBank/DDBJ whole genome shotgun (WGS) entry which is preliminary data.</text>
</comment>
<feature type="compositionally biased region" description="Basic and acidic residues" evidence="1">
    <location>
        <begin position="1"/>
        <end position="12"/>
    </location>
</feature>
<evidence type="ECO:0000313" key="2">
    <source>
        <dbReference type="EMBL" id="KAJ3506250.1"/>
    </source>
</evidence>
<organism evidence="2 3">
    <name type="scientific">Agrocybe chaxingu</name>
    <dbReference type="NCBI Taxonomy" id="84603"/>
    <lineage>
        <taxon>Eukaryota</taxon>
        <taxon>Fungi</taxon>
        <taxon>Dikarya</taxon>
        <taxon>Basidiomycota</taxon>
        <taxon>Agaricomycotina</taxon>
        <taxon>Agaricomycetes</taxon>
        <taxon>Agaricomycetidae</taxon>
        <taxon>Agaricales</taxon>
        <taxon>Agaricineae</taxon>
        <taxon>Strophariaceae</taxon>
        <taxon>Agrocybe</taxon>
    </lineage>
</organism>